<dbReference type="Gene3D" id="3.30.460.70">
    <property type="match status" value="1"/>
</dbReference>
<protein>
    <recommendedName>
        <fullName evidence="2">Agglutinin C-terminal domain-containing protein</fullName>
    </recommendedName>
</protein>
<name>A0A6M3JKX3_9ZZZZ</name>
<sequence length="126" mass="14643">MIERGRMKKLIGFLIILVVMLTPITVSAMERGNSPYNSWRNVDELRSWLKSNNISEREYIKDVYDCEGFALDLVSDARADGKIIGLFAQDRKAHIMNFAIIGNYIYTIEPQNDRVKVWRMVDRADK</sequence>
<evidence type="ECO:0008006" key="2">
    <source>
        <dbReference type="Google" id="ProtNLM"/>
    </source>
</evidence>
<proteinExistence type="predicted"/>
<reference evidence="1" key="1">
    <citation type="submission" date="2020-03" db="EMBL/GenBank/DDBJ databases">
        <title>The deep terrestrial virosphere.</title>
        <authorList>
            <person name="Holmfeldt K."/>
            <person name="Nilsson E."/>
            <person name="Simone D."/>
            <person name="Lopez-Fernandez M."/>
            <person name="Wu X."/>
            <person name="de Brujin I."/>
            <person name="Lundin D."/>
            <person name="Andersson A."/>
            <person name="Bertilsson S."/>
            <person name="Dopson M."/>
        </authorList>
    </citation>
    <scope>NUCLEOTIDE SEQUENCE</scope>
    <source>
        <strain evidence="1">MM415A03535</strain>
    </source>
</reference>
<dbReference type="EMBL" id="MT141826">
    <property type="protein sequence ID" value="QJA70859.1"/>
    <property type="molecule type" value="Genomic_DNA"/>
</dbReference>
<evidence type="ECO:0000313" key="1">
    <source>
        <dbReference type="EMBL" id="QJA70859.1"/>
    </source>
</evidence>
<gene>
    <name evidence="1" type="ORF">MM415A03535_0010</name>
</gene>
<accession>A0A6M3JKX3</accession>
<dbReference type="AlphaFoldDB" id="A0A6M3JKX3"/>
<organism evidence="1">
    <name type="scientific">viral metagenome</name>
    <dbReference type="NCBI Taxonomy" id="1070528"/>
    <lineage>
        <taxon>unclassified sequences</taxon>
        <taxon>metagenomes</taxon>
        <taxon>organismal metagenomes</taxon>
    </lineage>
</organism>